<keyword evidence="3" id="KW-1185">Reference proteome</keyword>
<name>A0AAE3YUN7_9ACTN</name>
<gene>
    <name evidence="2" type="ORF">J2S41_007012</name>
</gene>
<keyword evidence="1" id="KW-0732">Signal</keyword>
<proteinExistence type="predicted"/>
<reference evidence="2" key="1">
    <citation type="submission" date="2023-07" db="EMBL/GenBank/DDBJ databases">
        <title>Sequencing the genomes of 1000 actinobacteria strains.</title>
        <authorList>
            <person name="Klenk H.-P."/>
        </authorList>
    </citation>
    <scope>NUCLEOTIDE SEQUENCE</scope>
    <source>
        <strain evidence="2">DSM 44707</strain>
    </source>
</reference>
<accession>A0AAE3YUN7</accession>
<dbReference type="AlphaFoldDB" id="A0AAE3YUN7"/>
<organism evidence="2 3">
    <name type="scientific">Catenuloplanes atrovinosus</name>
    <dbReference type="NCBI Taxonomy" id="137266"/>
    <lineage>
        <taxon>Bacteria</taxon>
        <taxon>Bacillati</taxon>
        <taxon>Actinomycetota</taxon>
        <taxon>Actinomycetes</taxon>
        <taxon>Micromonosporales</taxon>
        <taxon>Micromonosporaceae</taxon>
        <taxon>Catenuloplanes</taxon>
    </lineage>
</organism>
<evidence type="ECO:0000256" key="1">
    <source>
        <dbReference type="SAM" id="SignalP"/>
    </source>
</evidence>
<evidence type="ECO:0000313" key="3">
    <source>
        <dbReference type="Proteomes" id="UP001183643"/>
    </source>
</evidence>
<evidence type="ECO:0000313" key="2">
    <source>
        <dbReference type="EMBL" id="MDR7280234.1"/>
    </source>
</evidence>
<feature type="signal peptide" evidence="1">
    <location>
        <begin position="1"/>
        <end position="29"/>
    </location>
</feature>
<evidence type="ECO:0008006" key="4">
    <source>
        <dbReference type="Google" id="ProtNLM"/>
    </source>
</evidence>
<dbReference type="RefSeq" id="WP_310374488.1">
    <property type="nucleotide sequence ID" value="NZ_JAVDYB010000001.1"/>
</dbReference>
<dbReference type="EMBL" id="JAVDYB010000001">
    <property type="protein sequence ID" value="MDR7280234.1"/>
    <property type="molecule type" value="Genomic_DNA"/>
</dbReference>
<feature type="chain" id="PRO_5042027276" description="DUF4352 domain-containing protein" evidence="1">
    <location>
        <begin position="30"/>
        <end position="168"/>
    </location>
</feature>
<protein>
    <recommendedName>
        <fullName evidence="4">DUF4352 domain-containing protein</fullName>
    </recommendedName>
</protein>
<sequence length="168" mass="17145">MSKTKKRGTAIAVAGAVAAVAIGGGVAWAAFTQQSESTAVAAGADTFEVVTVSGTVADDSLYPNQATDVTLTVSNVNDVPIKATRVEFVPLTDGDITNIPNGSRTYCRGKVTLVTRAVDVPISAGTAGNPATGTITLEDGLRLAKDTDNSCQGMRIAAKWKVTTETAA</sequence>
<comment type="caution">
    <text evidence="2">The sequence shown here is derived from an EMBL/GenBank/DDBJ whole genome shotgun (WGS) entry which is preliminary data.</text>
</comment>
<dbReference type="Proteomes" id="UP001183643">
    <property type="component" value="Unassembled WGS sequence"/>
</dbReference>